<organism evidence="2 3">
    <name type="scientific">Mycena maculata</name>
    <dbReference type="NCBI Taxonomy" id="230809"/>
    <lineage>
        <taxon>Eukaryota</taxon>
        <taxon>Fungi</taxon>
        <taxon>Dikarya</taxon>
        <taxon>Basidiomycota</taxon>
        <taxon>Agaricomycotina</taxon>
        <taxon>Agaricomycetes</taxon>
        <taxon>Agaricomycetidae</taxon>
        <taxon>Agaricales</taxon>
        <taxon>Marasmiineae</taxon>
        <taxon>Mycenaceae</taxon>
        <taxon>Mycena</taxon>
    </lineage>
</organism>
<accession>A0AAD7II15</accession>
<dbReference type="EMBL" id="JARJLG010000118">
    <property type="protein sequence ID" value="KAJ7742346.1"/>
    <property type="molecule type" value="Genomic_DNA"/>
</dbReference>
<dbReference type="PANTHER" id="PTHR19959">
    <property type="entry name" value="KINESIN LIGHT CHAIN"/>
    <property type="match status" value="1"/>
</dbReference>
<feature type="domain" description="CHAT" evidence="1">
    <location>
        <begin position="950"/>
        <end position="1233"/>
    </location>
</feature>
<reference evidence="2" key="1">
    <citation type="submission" date="2023-03" db="EMBL/GenBank/DDBJ databases">
        <title>Massive genome expansion in bonnet fungi (Mycena s.s.) driven by repeated elements and novel gene families across ecological guilds.</title>
        <authorList>
            <consortium name="Lawrence Berkeley National Laboratory"/>
            <person name="Harder C.B."/>
            <person name="Miyauchi S."/>
            <person name="Viragh M."/>
            <person name="Kuo A."/>
            <person name="Thoen E."/>
            <person name="Andreopoulos B."/>
            <person name="Lu D."/>
            <person name="Skrede I."/>
            <person name="Drula E."/>
            <person name="Henrissat B."/>
            <person name="Morin E."/>
            <person name="Kohler A."/>
            <person name="Barry K."/>
            <person name="LaButti K."/>
            <person name="Morin E."/>
            <person name="Salamov A."/>
            <person name="Lipzen A."/>
            <person name="Mereny Z."/>
            <person name="Hegedus B."/>
            <person name="Baldrian P."/>
            <person name="Stursova M."/>
            <person name="Weitz H."/>
            <person name="Taylor A."/>
            <person name="Grigoriev I.V."/>
            <person name="Nagy L.G."/>
            <person name="Martin F."/>
            <person name="Kauserud H."/>
        </authorList>
    </citation>
    <scope>NUCLEOTIDE SEQUENCE</scope>
    <source>
        <strain evidence="2">CBHHK188m</strain>
    </source>
</reference>
<dbReference type="InterPro" id="IPR024983">
    <property type="entry name" value="CHAT_dom"/>
</dbReference>
<dbReference type="Pfam" id="PF12770">
    <property type="entry name" value="CHAT"/>
    <property type="match status" value="1"/>
</dbReference>
<sequence>MSLRDRFERLGSLHDIERSVVLLKAAVALTPDGHLDKPSQLNNLGTSLLRRFERLDDLNDLNQSVSRFEVAVAHTPDGHPDKPSWLNNLGDSLLSRFQRLGDLNDLNQSVLRFEAAVVLTPEGHPDKSSWLNNLGISRTLVAVARTPDDHPDKPSLLNNLGKSLHSRFERLGDLDDLNQSVLRFEDAVALTPDGHPNKHKWLNNLGKSLLSRFERLGDLNDLNQSVLRKEAAVALTPDGHPDKPSLLNNLGISLLSRFERLGDLNDLNQSILRKEAAVALTPDGHPDKHSLLNNLGNSLLSRFERLGDLNDLNQSLFRKEAAVALTPDGHPKKPSLLNNLGNSLLSRFEQLGDLNDLNQSVLRTEAAVALTPDGHPDMPSRLINLGNSLLSRFERLGDLNDLNQSVLRKEAAVALTPDGHPKKPSLLNNLGNSLLSRFEQLGDLNDLNQSVLGSEAAVALTPDGHPDKPSLLNNLGKSLHSRFERLGDLDDLNQSVLRFEDAVALTPDGHPNKHKWLNNLGKSLLSRFERLGDLNDLNQSVLRKEAAVALTPDGHPDKHSLLNNLGNSLLSRFERLGDLNDLNQSLFRKEAAVALIPDGHPKKPSRLNKLGELLLGRFQRLGDLDDLNQSVLIFEAAVALTPDGHPDKPSWLNKLGLSLLRRFDRLRSLLDINQSILLIHYTSAACSSTGPASIRFNAAKNWAKHAHIHQPSSILYAYTTAIKLLPELAWLGLSITDRHYYLLQAGQVVRDAASAAIAVHDYQKAVEWLDQGRSVIWGQFLNLRTPVDELRKNHSDFADKLVSVSISLESTGTRSNAVAIDTKPQSVQSIANQALAFALERDHILKQIRELPGFERFLLPKPFSELSLAAKIGPVAIINISEYGCDALILLPGLGDEVIHVPLHNFTIHEAQALAKSLASIVESPGRNDRLHGSREGEMVAEDIFSHILSELWFKIVCPVLNALAITTPVSQGLGRIWWCPTGPLAFLPIHAAGLYGESQAFGSKLPDFLISSYTPSLTALIQGFRPQSESQGDLQLLAVTQPSAEGQFYIPGTRDEITYIKQHAKGKVPVLWLDQDMATIGDVQKSMTECRWVHFACHGVQSTSPTESALLVAGSSRLTLLNIIQLSLPNADLAFLSACQTATGSQELQDEAVHLTAGMLLAGYQGVIGTMWSIMDNDAPQVASDVYAHLLQTSPPDPMRAAEALHLAIRKLQEQPRGKKSFLHWVPFIHFGV</sequence>
<evidence type="ECO:0000313" key="2">
    <source>
        <dbReference type="EMBL" id="KAJ7742346.1"/>
    </source>
</evidence>
<gene>
    <name evidence="2" type="ORF">DFH07DRAFT_750519</name>
</gene>
<name>A0AAD7II15_9AGAR</name>
<dbReference type="Proteomes" id="UP001215280">
    <property type="component" value="Unassembled WGS sequence"/>
</dbReference>
<keyword evidence="3" id="KW-1185">Reference proteome</keyword>
<dbReference type="AlphaFoldDB" id="A0AAD7II15"/>
<dbReference type="InterPro" id="IPR011990">
    <property type="entry name" value="TPR-like_helical_dom_sf"/>
</dbReference>
<dbReference type="Gene3D" id="1.25.40.10">
    <property type="entry name" value="Tetratricopeptide repeat domain"/>
    <property type="match status" value="4"/>
</dbReference>
<proteinExistence type="predicted"/>
<evidence type="ECO:0000313" key="3">
    <source>
        <dbReference type="Proteomes" id="UP001215280"/>
    </source>
</evidence>
<protein>
    <submittedName>
        <fullName evidence="2">TPR-like protein</fullName>
    </submittedName>
</protein>
<comment type="caution">
    <text evidence="2">The sequence shown here is derived from an EMBL/GenBank/DDBJ whole genome shotgun (WGS) entry which is preliminary data.</text>
</comment>
<evidence type="ECO:0000259" key="1">
    <source>
        <dbReference type="Pfam" id="PF12770"/>
    </source>
</evidence>
<dbReference type="PANTHER" id="PTHR19959:SF119">
    <property type="entry name" value="FUNGAL LIPASE-LIKE DOMAIN-CONTAINING PROTEIN"/>
    <property type="match status" value="1"/>
</dbReference>